<dbReference type="Pfam" id="PF09346">
    <property type="entry name" value="SMI1_KNR4"/>
    <property type="match status" value="1"/>
</dbReference>
<feature type="domain" description="Knr4/Smi1-like" evidence="1">
    <location>
        <begin position="41"/>
        <end position="153"/>
    </location>
</feature>
<dbReference type="EMBL" id="BLAX01000001">
    <property type="protein sequence ID" value="GET34483.1"/>
    <property type="molecule type" value="Genomic_DNA"/>
</dbReference>
<dbReference type="InterPro" id="IPR018958">
    <property type="entry name" value="Knr4/Smi1-like_dom"/>
</dbReference>
<evidence type="ECO:0000313" key="3">
    <source>
        <dbReference type="Proteomes" id="UP000391834"/>
    </source>
</evidence>
<dbReference type="OrthoDB" id="833511at2"/>
<evidence type="ECO:0000313" key="2">
    <source>
        <dbReference type="EMBL" id="GET34483.1"/>
    </source>
</evidence>
<proteinExistence type="predicted"/>
<accession>A0A5M4B3V7</accession>
<evidence type="ECO:0000259" key="1">
    <source>
        <dbReference type="Pfam" id="PF09346"/>
    </source>
</evidence>
<dbReference type="Proteomes" id="UP000391834">
    <property type="component" value="Unassembled WGS sequence"/>
</dbReference>
<keyword evidence="3" id="KW-1185">Reference proteome</keyword>
<dbReference type="AlphaFoldDB" id="A0A5M4B3V7"/>
<sequence length="166" mass="19731">MMKDLLRQLEKKMEALPHRCFFNEAVGYDELMDFLDPQPFLFPLSHMTFLLNYNGGFICSEKIQKLSIETVAWNSNRFLSIHEIDAAYSRIRHKFSKNGPQFVPFMQVENSEYLAFTYPYEEYESPVYDIWHEAFPNEWLQQEVYSGFEELLDDYIRNNGIIVTIG</sequence>
<reference evidence="2 3" key="1">
    <citation type="submission" date="2019-10" db="EMBL/GenBank/DDBJ databases">
        <title>Prolixibacter strains distinguished by the presence of nitrate reductase genes were adept at nitrate-dependent anaerobic corrosion of metallic iron and carbon steel.</title>
        <authorList>
            <person name="Iino T."/>
            <person name="Shono N."/>
            <person name="Ito K."/>
            <person name="Nakamura R."/>
            <person name="Sueoka K."/>
            <person name="Harayama S."/>
            <person name="Ohkuma M."/>
        </authorList>
    </citation>
    <scope>NUCLEOTIDE SEQUENCE [LARGE SCALE GENOMIC DNA]</scope>
    <source>
        <strain evidence="2 3">JCM 13498</strain>
    </source>
</reference>
<dbReference type="SUPFAM" id="SSF160631">
    <property type="entry name" value="SMI1/KNR4-like"/>
    <property type="match status" value="1"/>
</dbReference>
<organism evidence="2 3">
    <name type="scientific">Prolixibacter bellariivorans</name>
    <dbReference type="NCBI Taxonomy" id="314319"/>
    <lineage>
        <taxon>Bacteria</taxon>
        <taxon>Pseudomonadati</taxon>
        <taxon>Bacteroidota</taxon>
        <taxon>Bacteroidia</taxon>
        <taxon>Marinilabiliales</taxon>
        <taxon>Prolixibacteraceae</taxon>
        <taxon>Prolixibacter</taxon>
    </lineage>
</organism>
<gene>
    <name evidence="2" type="ORF">PbJCM13498_33460</name>
</gene>
<dbReference type="Gene3D" id="3.40.1580.10">
    <property type="entry name" value="SMI1/KNR4-like"/>
    <property type="match status" value="1"/>
</dbReference>
<dbReference type="InterPro" id="IPR037883">
    <property type="entry name" value="Knr4/Smi1-like_sf"/>
</dbReference>
<comment type="caution">
    <text evidence="2">The sequence shown here is derived from an EMBL/GenBank/DDBJ whole genome shotgun (WGS) entry which is preliminary data.</text>
</comment>
<name>A0A5M4B3V7_9BACT</name>
<dbReference type="RefSeq" id="WP_025866136.1">
    <property type="nucleotide sequence ID" value="NZ_BLAX01000001.1"/>
</dbReference>
<protein>
    <recommendedName>
        <fullName evidence="1">Knr4/Smi1-like domain-containing protein</fullName>
    </recommendedName>
</protein>